<feature type="region of interest" description="Disordered" evidence="5">
    <location>
        <begin position="98"/>
        <end position="275"/>
    </location>
</feature>
<feature type="domain" description="HSF-type DNA-binding" evidence="6">
    <location>
        <begin position="14"/>
        <end position="109"/>
    </location>
</feature>
<feature type="compositionally biased region" description="Acidic residues" evidence="5">
    <location>
        <begin position="849"/>
        <end position="858"/>
    </location>
</feature>
<comment type="similarity">
    <text evidence="4">Belongs to the HSF family.</text>
</comment>
<comment type="caution">
    <text evidence="7">The sequence shown here is derived from an EMBL/GenBank/DDBJ whole genome shotgun (WGS) entry which is preliminary data.</text>
</comment>
<dbReference type="FunFam" id="1.10.10.10:FF:000334">
    <property type="entry name" value="Heat shock factor protein 2"/>
    <property type="match status" value="1"/>
</dbReference>
<evidence type="ECO:0000259" key="6">
    <source>
        <dbReference type="SMART" id="SM00415"/>
    </source>
</evidence>
<dbReference type="InterPro" id="IPR036390">
    <property type="entry name" value="WH_DNA-bd_sf"/>
</dbReference>
<evidence type="ECO:0000256" key="3">
    <source>
        <dbReference type="ARBA" id="ARBA00023242"/>
    </source>
</evidence>
<dbReference type="Proteomes" id="UP000324907">
    <property type="component" value="Unassembled WGS sequence"/>
</dbReference>
<dbReference type="EMBL" id="VLTL01000174">
    <property type="protein sequence ID" value="KAA0156509.1"/>
    <property type="molecule type" value="Genomic_DNA"/>
</dbReference>
<keyword evidence="3" id="KW-0539">Nucleus</keyword>
<feature type="region of interest" description="Disordered" evidence="5">
    <location>
        <begin position="809"/>
        <end position="858"/>
    </location>
</feature>
<gene>
    <name evidence="7" type="ORF">FNF28_06628</name>
</gene>
<dbReference type="GO" id="GO:0005634">
    <property type="term" value="C:nucleus"/>
    <property type="evidence" value="ECO:0007669"/>
    <property type="project" value="UniProtKB-SubCell"/>
</dbReference>
<feature type="region of interest" description="Disordered" evidence="5">
    <location>
        <begin position="485"/>
        <end position="576"/>
    </location>
</feature>
<dbReference type="Pfam" id="PF00447">
    <property type="entry name" value="HSF_DNA-bind"/>
    <property type="match status" value="1"/>
</dbReference>
<evidence type="ECO:0000256" key="5">
    <source>
        <dbReference type="SAM" id="MobiDB-lite"/>
    </source>
</evidence>
<dbReference type="PANTHER" id="PTHR10015:SF206">
    <property type="entry name" value="HSF-TYPE DNA-BINDING DOMAIN-CONTAINING PROTEIN"/>
    <property type="match status" value="1"/>
</dbReference>
<evidence type="ECO:0000256" key="2">
    <source>
        <dbReference type="ARBA" id="ARBA00023125"/>
    </source>
</evidence>
<dbReference type="SMART" id="SM00415">
    <property type="entry name" value="HSF"/>
    <property type="match status" value="1"/>
</dbReference>
<evidence type="ECO:0000313" key="8">
    <source>
        <dbReference type="Proteomes" id="UP000324907"/>
    </source>
</evidence>
<feature type="compositionally biased region" description="Gly residues" evidence="5">
    <location>
        <begin position="158"/>
        <end position="172"/>
    </location>
</feature>
<feature type="compositionally biased region" description="Basic residues" evidence="5">
    <location>
        <begin position="106"/>
        <end position="115"/>
    </location>
</feature>
<comment type="subcellular location">
    <subcellularLocation>
        <location evidence="1">Nucleus</location>
    </subcellularLocation>
</comment>
<dbReference type="GO" id="GO:0003700">
    <property type="term" value="F:DNA-binding transcription factor activity"/>
    <property type="evidence" value="ECO:0007669"/>
    <property type="project" value="InterPro"/>
</dbReference>
<proteinExistence type="inferred from homology"/>
<feature type="compositionally biased region" description="Low complexity" evidence="5">
    <location>
        <begin position="839"/>
        <end position="848"/>
    </location>
</feature>
<dbReference type="Gene3D" id="1.10.10.10">
    <property type="entry name" value="Winged helix-like DNA-binding domain superfamily/Winged helix DNA-binding domain"/>
    <property type="match status" value="1"/>
</dbReference>
<dbReference type="PANTHER" id="PTHR10015">
    <property type="entry name" value="HEAT SHOCK TRANSCRIPTION FACTOR"/>
    <property type="match status" value="1"/>
</dbReference>
<dbReference type="SUPFAM" id="SSF46785">
    <property type="entry name" value="Winged helix' DNA-binding domain"/>
    <property type="match status" value="1"/>
</dbReference>
<reference evidence="7 8" key="1">
    <citation type="submission" date="2019-07" db="EMBL/GenBank/DDBJ databases">
        <title>Genomes of Cafeteria roenbergensis.</title>
        <authorList>
            <person name="Fischer M.G."/>
            <person name="Hackl T."/>
            <person name="Roman M."/>
        </authorList>
    </citation>
    <scope>NUCLEOTIDE SEQUENCE [LARGE SCALE GENOMIC DNA]</scope>
    <source>
        <strain evidence="7 8">RCC970-E3</strain>
    </source>
</reference>
<protein>
    <recommendedName>
        <fullName evidence="6">HSF-type DNA-binding domain-containing protein</fullName>
    </recommendedName>
</protein>
<feature type="compositionally biased region" description="Low complexity" evidence="5">
    <location>
        <begin position="559"/>
        <end position="568"/>
    </location>
</feature>
<name>A0A5A8CUW9_CAFRO</name>
<evidence type="ECO:0000256" key="1">
    <source>
        <dbReference type="ARBA" id="ARBA00004123"/>
    </source>
</evidence>
<dbReference type="InterPro" id="IPR000232">
    <property type="entry name" value="HSF_DNA-bd"/>
</dbReference>
<feature type="compositionally biased region" description="Acidic residues" evidence="5">
    <location>
        <begin position="212"/>
        <end position="221"/>
    </location>
</feature>
<feature type="compositionally biased region" description="Basic and acidic residues" evidence="5">
    <location>
        <begin position="227"/>
        <end position="246"/>
    </location>
</feature>
<dbReference type="PRINTS" id="PR00056">
    <property type="entry name" value="HSFDOMAIN"/>
</dbReference>
<evidence type="ECO:0000256" key="4">
    <source>
        <dbReference type="RuleBase" id="RU004020"/>
    </source>
</evidence>
<sequence>MSSKSTRQMVMAMPLPGFVKKTWDILDRAEHQDLVSWSPAGDSILVHQPARFSSEILPNFFKHRNFSSFVRQLNLYSFRKTGDDPSCREFRHPLFRRDRPDLLPQIRRRTRKKGKAGGDDGSEPHDSPGFSSMPARADATPQGWHGHDRWQASQGQPPAGGGGPSLRGGLGSGMHFASRRDTVDDGRATGNRGSGDGNNGGDDRTSGGVGGDADDDDDDGDAATADRAGDGRAGRRAGDDRGDRAGHSGWRQGHHHGGPAHSGHDADSDDDDGVHHRSMELHMSASDGIEELREGRRDADRVLRRLVALSRRQNEMEMEMRNLKVQNAEMLRVAEHSRALQEELEQSRQRMFLLKRSMQRLYVLIWHMYDAFKAAVGPAGIADRPELAAIANAAANSAGLQDSMPGARSDEAFSRDSRAAAAAAAAVEAALGGGVAGVAPGGNSSPDALPSASPIATASEANETMPLSSFSRDGAYPFHEARQHWRTLSGPGKSRTSMSAAQGYGRLPGKRARSGEDSGDSGDAPDKRMALGDLHGFGSPRASPPMTDVMGPPPPPGPASDLSAPSGGMSTPSATSSVPMLVPYPAASSAPLGRSIDSRRYASSAPMPAASAALPAAVHSLGRAALSLADDQHAVMSTIATTEDRVRSAALALQLNPAPQVLNAASVRLARGGGGGGAGGYAGQQQRSSWASPAEHLAPTPTGPLSSPAGPVTREALPVTSAPMLAPSSGSAVSPDAPQAAAPSWSGARAPASLSLSIGQPPAAAAGEYPTSLARSFSGASQSSNAAGGQENYTVALAGIGFDGFGAPELEPAHRSMLRNASGSDEARDAPPEDDDLDALSLGSLGSLDEPEDDGEAE</sequence>
<dbReference type="InterPro" id="IPR036388">
    <property type="entry name" value="WH-like_DNA-bd_sf"/>
</dbReference>
<dbReference type="GO" id="GO:0043565">
    <property type="term" value="F:sequence-specific DNA binding"/>
    <property type="evidence" value="ECO:0007669"/>
    <property type="project" value="InterPro"/>
</dbReference>
<keyword evidence="2" id="KW-0238">DNA-binding</keyword>
<organism evidence="7 8">
    <name type="scientific">Cafeteria roenbergensis</name>
    <name type="common">Marine flagellate</name>
    <dbReference type="NCBI Taxonomy" id="33653"/>
    <lineage>
        <taxon>Eukaryota</taxon>
        <taxon>Sar</taxon>
        <taxon>Stramenopiles</taxon>
        <taxon>Bigyra</taxon>
        <taxon>Opalozoa</taxon>
        <taxon>Bicosoecida</taxon>
        <taxon>Cafeteriaceae</taxon>
        <taxon>Cafeteria</taxon>
    </lineage>
</organism>
<feature type="compositionally biased region" description="Basic and acidic residues" evidence="5">
    <location>
        <begin position="116"/>
        <end position="126"/>
    </location>
</feature>
<evidence type="ECO:0000313" key="7">
    <source>
        <dbReference type="EMBL" id="KAA0156509.1"/>
    </source>
</evidence>
<accession>A0A5A8CUW9</accession>
<feature type="compositionally biased region" description="Basic and acidic residues" evidence="5">
    <location>
        <begin position="178"/>
        <end position="187"/>
    </location>
</feature>
<feature type="region of interest" description="Disordered" evidence="5">
    <location>
        <begin position="674"/>
        <end position="745"/>
    </location>
</feature>
<dbReference type="AlphaFoldDB" id="A0A5A8CUW9"/>